<sequence>MVHEGYTDEEISAAIRKIDEEELERVVRESQKRPLINFSSVGWPLLLIALVIAVYLYWIGDPSPMALAYTSSLLIASVYMLMIDQRQRKEKETED</sequence>
<evidence type="ECO:0008006" key="4">
    <source>
        <dbReference type="Google" id="ProtNLM"/>
    </source>
</evidence>
<keyword evidence="1" id="KW-0812">Transmembrane</keyword>
<keyword evidence="3" id="KW-1185">Reference proteome</keyword>
<reference evidence="3" key="1">
    <citation type="journal article" date="2019" name="Int. J. Syst. Evol. Microbiol.">
        <title>The Global Catalogue of Microorganisms (GCM) 10K type strain sequencing project: providing services to taxonomists for standard genome sequencing and annotation.</title>
        <authorList>
            <consortium name="The Broad Institute Genomics Platform"/>
            <consortium name="The Broad Institute Genome Sequencing Center for Infectious Disease"/>
            <person name="Wu L."/>
            <person name="Ma J."/>
        </authorList>
    </citation>
    <scope>NUCLEOTIDE SEQUENCE [LARGE SCALE GENOMIC DNA]</scope>
    <source>
        <strain evidence="3">JCM 18326</strain>
    </source>
</reference>
<accession>A0ABP9D7N4</accession>
<comment type="caution">
    <text evidence="2">The sequence shown here is derived from an EMBL/GenBank/DDBJ whole genome shotgun (WGS) entry which is preliminary data.</text>
</comment>
<proteinExistence type="predicted"/>
<dbReference type="Proteomes" id="UP001500298">
    <property type="component" value="Unassembled WGS sequence"/>
</dbReference>
<feature type="transmembrane region" description="Helical" evidence="1">
    <location>
        <begin position="65"/>
        <end position="83"/>
    </location>
</feature>
<evidence type="ECO:0000313" key="2">
    <source>
        <dbReference type="EMBL" id="GAA4831771.1"/>
    </source>
</evidence>
<protein>
    <recommendedName>
        <fullName evidence="4">DUF2157 domain-containing protein</fullName>
    </recommendedName>
</protein>
<keyword evidence="1" id="KW-0472">Membrane</keyword>
<dbReference type="EMBL" id="BAABJX010000024">
    <property type="protein sequence ID" value="GAA4831771.1"/>
    <property type="molecule type" value="Genomic_DNA"/>
</dbReference>
<feature type="transmembrane region" description="Helical" evidence="1">
    <location>
        <begin position="35"/>
        <end position="59"/>
    </location>
</feature>
<evidence type="ECO:0000256" key="1">
    <source>
        <dbReference type="SAM" id="Phobius"/>
    </source>
</evidence>
<name>A0ABP9D7N4_9BACT</name>
<organism evidence="2 3">
    <name type="scientific">Algivirga pacifica</name>
    <dbReference type="NCBI Taxonomy" id="1162670"/>
    <lineage>
        <taxon>Bacteria</taxon>
        <taxon>Pseudomonadati</taxon>
        <taxon>Bacteroidota</taxon>
        <taxon>Cytophagia</taxon>
        <taxon>Cytophagales</taxon>
        <taxon>Flammeovirgaceae</taxon>
        <taxon>Algivirga</taxon>
    </lineage>
</organism>
<evidence type="ECO:0000313" key="3">
    <source>
        <dbReference type="Proteomes" id="UP001500298"/>
    </source>
</evidence>
<gene>
    <name evidence="2" type="ORF">GCM10023331_16290</name>
</gene>
<keyword evidence="1" id="KW-1133">Transmembrane helix</keyword>